<organism evidence="1 2">
    <name type="scientific">Prauserella muralis</name>
    <dbReference type="NCBI Taxonomy" id="588067"/>
    <lineage>
        <taxon>Bacteria</taxon>
        <taxon>Bacillati</taxon>
        <taxon>Actinomycetota</taxon>
        <taxon>Actinomycetes</taxon>
        <taxon>Pseudonocardiales</taxon>
        <taxon>Pseudonocardiaceae</taxon>
        <taxon>Prauserella</taxon>
    </lineage>
</organism>
<accession>A0A2V4AKT0</accession>
<dbReference type="AlphaFoldDB" id="A0A2V4AKT0"/>
<protein>
    <submittedName>
        <fullName evidence="1">Uncharacterized protein</fullName>
    </submittedName>
</protein>
<keyword evidence="2" id="KW-1185">Reference proteome</keyword>
<gene>
    <name evidence="1" type="ORF">BAY60_25770</name>
</gene>
<sequence>MDTTGTAPGTLPHQAAATRLAAMLLAGGSMHFLAPRFFDGIIPQALPGQARTYTYVSGLAALALGAGLAAPPTRRAAAGLASAFFVAVMPAKVQLALDWCRSDTTPLPAKIAGIGQLFWQVPLVTEALKVRRGTPRRSRGSR</sequence>
<evidence type="ECO:0000313" key="2">
    <source>
        <dbReference type="Proteomes" id="UP000249915"/>
    </source>
</evidence>
<dbReference type="Proteomes" id="UP000249915">
    <property type="component" value="Unassembled WGS sequence"/>
</dbReference>
<name>A0A2V4AKT0_9PSEU</name>
<evidence type="ECO:0000313" key="1">
    <source>
        <dbReference type="EMBL" id="PXY20908.1"/>
    </source>
</evidence>
<comment type="caution">
    <text evidence="1">The sequence shown here is derived from an EMBL/GenBank/DDBJ whole genome shotgun (WGS) entry which is preliminary data.</text>
</comment>
<dbReference type="RefSeq" id="WP_112284070.1">
    <property type="nucleotide sequence ID" value="NZ_MASW01000006.1"/>
</dbReference>
<reference evidence="1 2" key="1">
    <citation type="submission" date="2016-07" db="EMBL/GenBank/DDBJ databases">
        <title>Draft genome sequence of Prauserella muralis DSM 45305, isolated from a mould-covered wall in an indoor environment.</title>
        <authorList>
            <person name="Ruckert C."/>
            <person name="Albersmeier A."/>
            <person name="Jiang C.-L."/>
            <person name="Jiang Y."/>
            <person name="Kalinowski J."/>
            <person name="Schneider O."/>
            <person name="Winkler A."/>
            <person name="Zotchev S.B."/>
        </authorList>
    </citation>
    <scope>NUCLEOTIDE SEQUENCE [LARGE SCALE GENOMIC DNA]</scope>
    <source>
        <strain evidence="1 2">DSM 45305</strain>
    </source>
</reference>
<dbReference type="PANTHER" id="PTHR36974:SF1">
    <property type="entry name" value="DOXX FAMILY MEMBRANE PROTEIN"/>
    <property type="match status" value="1"/>
</dbReference>
<dbReference type="EMBL" id="MASW01000006">
    <property type="protein sequence ID" value="PXY20908.1"/>
    <property type="molecule type" value="Genomic_DNA"/>
</dbReference>
<proteinExistence type="predicted"/>
<dbReference type="PANTHER" id="PTHR36974">
    <property type="entry name" value="MEMBRANE PROTEIN-RELATED"/>
    <property type="match status" value="1"/>
</dbReference>
<dbReference type="OrthoDB" id="3267646at2"/>